<dbReference type="STRING" id="61819.ENSACIP00000013028"/>
<evidence type="ECO:0000256" key="6">
    <source>
        <dbReference type="ARBA" id="ARBA00057860"/>
    </source>
</evidence>
<dbReference type="Proteomes" id="UP000261340">
    <property type="component" value="Unplaced"/>
</dbReference>
<evidence type="ECO:0000256" key="2">
    <source>
        <dbReference type="ARBA" id="ARBA00006487"/>
    </source>
</evidence>
<dbReference type="Gene3D" id="1.25.40.10">
    <property type="entry name" value="Tetratricopeptide repeat domain"/>
    <property type="match status" value="2"/>
</dbReference>
<comment type="similarity">
    <text evidence="2">Belongs to the leprecan family.</text>
</comment>
<comment type="function">
    <text evidence="6">Part of a complex composed of PLOD1, P3H3 and P3H4 that catalyzes hydroxylation of lysine residues in collagen alpha chains and is required for normal assembly and cross-linking of collagen fibrils. Required for normal bone density and normal skin stability via its role in hydroxylation of lysine residues in collagen alpha chains and in collagen fibril assembly.</text>
</comment>
<evidence type="ECO:0000256" key="4">
    <source>
        <dbReference type="ARBA" id="ARBA00022824"/>
    </source>
</evidence>
<accession>A0A3Q0RTN2</accession>
<dbReference type="PANTHER" id="PTHR13986">
    <property type="entry name" value="PROTEIN LYSINE HYDROXYLATION COMPLEX COMPONENT"/>
    <property type="match status" value="1"/>
</dbReference>
<dbReference type="InterPro" id="IPR052284">
    <property type="entry name" value="Collagen_mod_leprecan"/>
</dbReference>
<feature type="domain" description="Leprecan-like alpha-helical" evidence="13">
    <location>
        <begin position="37"/>
        <end position="333"/>
    </location>
</feature>
<dbReference type="InterPro" id="IPR056585">
    <property type="entry name" value="Leprecan_dom"/>
</dbReference>
<organism evidence="14 15">
    <name type="scientific">Amphilophus citrinellus</name>
    <name type="common">Midas cichlid</name>
    <name type="synonym">Cichlasoma citrinellum</name>
    <dbReference type="NCBI Taxonomy" id="61819"/>
    <lineage>
        <taxon>Eukaryota</taxon>
        <taxon>Metazoa</taxon>
        <taxon>Chordata</taxon>
        <taxon>Craniata</taxon>
        <taxon>Vertebrata</taxon>
        <taxon>Euteleostomi</taxon>
        <taxon>Actinopterygii</taxon>
        <taxon>Neopterygii</taxon>
        <taxon>Teleostei</taxon>
        <taxon>Neoteleostei</taxon>
        <taxon>Acanthomorphata</taxon>
        <taxon>Ovalentaria</taxon>
        <taxon>Cichlomorphae</taxon>
        <taxon>Cichliformes</taxon>
        <taxon>Cichlidae</taxon>
        <taxon>New World cichlids</taxon>
        <taxon>Cichlasomatinae</taxon>
        <taxon>Heroini</taxon>
        <taxon>Amphilophus</taxon>
    </lineage>
</organism>
<evidence type="ECO:0000313" key="14">
    <source>
        <dbReference type="Ensembl" id="ENSACIP00000013028.1"/>
    </source>
</evidence>
<dbReference type="AlphaFoldDB" id="A0A3Q0RTN2"/>
<dbReference type="Ensembl" id="ENSACIT00000013390.1">
    <property type="protein sequence ID" value="ENSACIP00000013028.1"/>
    <property type="gene ID" value="ENSACIG00000010139.1"/>
</dbReference>
<protein>
    <recommendedName>
        <fullName evidence="8">Endoplasmic reticulum protein SC65</fullName>
    </recommendedName>
    <alternativeName>
        <fullName evidence="9">Leprecan-like protein 4</fullName>
    </alternativeName>
    <alternativeName>
        <fullName evidence="11">Prolyl 3-hydroxylase family member 4</fullName>
    </alternativeName>
    <alternativeName>
        <fullName evidence="10">Synaptonemal complex protein SC65</fullName>
    </alternativeName>
</protein>
<evidence type="ECO:0000256" key="11">
    <source>
        <dbReference type="ARBA" id="ARBA00082188"/>
    </source>
</evidence>
<evidence type="ECO:0000256" key="8">
    <source>
        <dbReference type="ARBA" id="ARBA00072458"/>
    </source>
</evidence>
<keyword evidence="3 12" id="KW-0732">Signal</keyword>
<dbReference type="GeneTree" id="ENSGT00940000153814"/>
<evidence type="ECO:0000313" key="15">
    <source>
        <dbReference type="Proteomes" id="UP000261340"/>
    </source>
</evidence>
<dbReference type="FunFam" id="1.25.40.10:FF:000119">
    <property type="entry name" value="synaptonemal complex protein SC65"/>
    <property type="match status" value="1"/>
</dbReference>
<dbReference type="OMA" id="EAFCGRN"/>
<evidence type="ECO:0000256" key="5">
    <source>
        <dbReference type="ARBA" id="ARBA00023180"/>
    </source>
</evidence>
<evidence type="ECO:0000256" key="1">
    <source>
        <dbReference type="ARBA" id="ARBA00004240"/>
    </source>
</evidence>
<keyword evidence="5" id="KW-0325">Glycoprotein</keyword>
<dbReference type="Pfam" id="PF23557">
    <property type="entry name" value="TPR_leprecan"/>
    <property type="match status" value="1"/>
</dbReference>
<comment type="subcellular location">
    <subcellularLocation>
        <location evidence="1">Endoplasmic reticulum</location>
    </subcellularLocation>
</comment>
<keyword evidence="15" id="KW-1185">Reference proteome</keyword>
<feature type="chain" id="PRO_5018765140" description="Endoplasmic reticulum protein SC65" evidence="12">
    <location>
        <begin position="21"/>
        <end position="425"/>
    </location>
</feature>
<evidence type="ECO:0000256" key="9">
    <source>
        <dbReference type="ARBA" id="ARBA00076444"/>
    </source>
</evidence>
<dbReference type="InterPro" id="IPR011990">
    <property type="entry name" value="TPR-like_helical_dom_sf"/>
</dbReference>
<evidence type="ECO:0000256" key="3">
    <source>
        <dbReference type="ARBA" id="ARBA00022729"/>
    </source>
</evidence>
<evidence type="ECO:0000256" key="12">
    <source>
        <dbReference type="SAM" id="SignalP"/>
    </source>
</evidence>
<dbReference type="PANTHER" id="PTHR13986:SF4">
    <property type="entry name" value="ENDOPLASMIC RETICULUM PROTEIN SC65"/>
    <property type="match status" value="1"/>
</dbReference>
<reference evidence="14" key="2">
    <citation type="submission" date="2025-09" db="UniProtKB">
        <authorList>
            <consortium name="Ensembl"/>
        </authorList>
    </citation>
    <scope>IDENTIFICATION</scope>
</reference>
<name>A0A3Q0RTN2_AMPCI</name>
<reference evidence="14" key="1">
    <citation type="submission" date="2025-08" db="UniProtKB">
        <authorList>
            <consortium name="Ensembl"/>
        </authorList>
    </citation>
    <scope>IDENTIFICATION</scope>
</reference>
<sequence length="425" mass="50223">MLMTSLCLIFFFIISGPVDAQYEKYSFKSFPQKDIMPLDSAYNYAMEQYAAKNWAESIKYLELSLRLHRLLRDSEAFCSRNCSSVSRDNDTLFEDNSLRLMRHILRRAACLKKCKADFPVFKLTYPRRDLLETFEKRIPYRYIQYAYYQLNNLEKAVAATHTFLKKNPNDLLLTKNMNYYKTLFDVEEYLIDHEEQPYESVFLKSVTLYNSGDFSSSARNMEQAITQYFEIYNLCLAGCEGAYEILEFKDFYPSLADLYKDALKCKVKCEENLTPSVGGFFVEKFVATMYHYLQFSYYKLNDVKNAAPCAASYMLFDPKDQVMQQNVAYYRFYREQWGLEDNDFQPRPEALRYFNQTTKQKEMLEFALNYLQTDDEDVVGPEEMAESHSEHPDIEFEGLGDYEESFLADWWQEPKTKWDTGEAID</sequence>
<evidence type="ECO:0000256" key="10">
    <source>
        <dbReference type="ARBA" id="ARBA00078679"/>
    </source>
</evidence>
<keyword evidence="4" id="KW-0256">Endoplasmic reticulum</keyword>
<dbReference type="GO" id="GO:0030199">
    <property type="term" value="P:collagen fibril organization"/>
    <property type="evidence" value="ECO:0007669"/>
    <property type="project" value="TreeGrafter"/>
</dbReference>
<evidence type="ECO:0000256" key="7">
    <source>
        <dbReference type="ARBA" id="ARBA00061846"/>
    </source>
</evidence>
<comment type="subunit">
    <text evidence="7">Interacts with PLOD1, P3H3 and PPIB. Identified in a complex with PLOD1 and P3H3.</text>
</comment>
<dbReference type="GO" id="GO:0005518">
    <property type="term" value="F:collagen binding"/>
    <property type="evidence" value="ECO:0007669"/>
    <property type="project" value="TreeGrafter"/>
</dbReference>
<evidence type="ECO:0000259" key="13">
    <source>
        <dbReference type="Pfam" id="PF23557"/>
    </source>
</evidence>
<feature type="signal peptide" evidence="12">
    <location>
        <begin position="1"/>
        <end position="20"/>
    </location>
</feature>
<dbReference type="GO" id="GO:0005783">
    <property type="term" value="C:endoplasmic reticulum"/>
    <property type="evidence" value="ECO:0007669"/>
    <property type="project" value="UniProtKB-SubCell"/>
</dbReference>
<proteinExistence type="inferred from homology"/>